<dbReference type="InterPro" id="IPR007016">
    <property type="entry name" value="O-antigen_ligase-rel_domated"/>
</dbReference>
<feature type="transmembrane region" description="Helical" evidence="5">
    <location>
        <begin position="25"/>
        <end position="44"/>
    </location>
</feature>
<dbReference type="InterPro" id="IPR051533">
    <property type="entry name" value="WaaL-like"/>
</dbReference>
<evidence type="ECO:0000256" key="3">
    <source>
        <dbReference type="ARBA" id="ARBA00022989"/>
    </source>
</evidence>
<keyword evidence="3 5" id="KW-1133">Transmembrane helix</keyword>
<feature type="transmembrane region" description="Helical" evidence="5">
    <location>
        <begin position="347"/>
        <end position="369"/>
    </location>
</feature>
<evidence type="ECO:0000256" key="2">
    <source>
        <dbReference type="ARBA" id="ARBA00022692"/>
    </source>
</evidence>
<evidence type="ECO:0000313" key="7">
    <source>
        <dbReference type="EMBL" id="HCQ40118.1"/>
    </source>
</evidence>
<evidence type="ECO:0000259" key="6">
    <source>
        <dbReference type="Pfam" id="PF04932"/>
    </source>
</evidence>
<dbReference type="EMBL" id="DQFB01000001">
    <property type="protein sequence ID" value="HCQ40118.1"/>
    <property type="molecule type" value="Genomic_DNA"/>
</dbReference>
<evidence type="ECO:0000256" key="1">
    <source>
        <dbReference type="ARBA" id="ARBA00004141"/>
    </source>
</evidence>
<keyword evidence="4 5" id="KW-0472">Membrane</keyword>
<name>A0A656PL34_UNCKA</name>
<sequence length="388" mass="43568">MLLKYLFYMLLGSLSLGQFARVGDYYLFDLAAAAFSFYGTVFFLIKRNLKIPRYSILFIIFSLWAGASLLLNFYRYDNEEGITAAFYLIRYAVYLLSALVTYNMLSSGIIDRGQLEKYLTFSAIFLSAAGLVQLWLLPDFTMLDPALGWDPHKNRVASTFFDPNFLGAYLVTVLTLILGSISEGKKDKCRLVSAGVLLIFIFLTFSRSAWAMLAVVIFIFGLFKQRRLLLLGLLLAFLAYFLVPRVQTRLVGITDPADSARFRLVSWKNAIQISRDNMLTGVGFNAYRYAQKDYNFLTADNISSRSGAGADSSLLFVLATTGIFGALTFVSALAFPFLDSVVFKRKYGLVIASLLPALMLESLFLNSLFYPQIMFVFYAVIFSSSPDI</sequence>
<evidence type="ECO:0000256" key="5">
    <source>
        <dbReference type="SAM" id="Phobius"/>
    </source>
</evidence>
<dbReference type="Pfam" id="PF04932">
    <property type="entry name" value="Wzy_C"/>
    <property type="match status" value="1"/>
</dbReference>
<accession>A0A656PL34</accession>
<dbReference type="GO" id="GO:0016020">
    <property type="term" value="C:membrane"/>
    <property type="evidence" value="ECO:0007669"/>
    <property type="project" value="UniProtKB-SubCell"/>
</dbReference>
<comment type="caution">
    <text evidence="7">The sequence shown here is derived from an EMBL/GenBank/DDBJ whole genome shotgun (WGS) entry which is preliminary data.</text>
</comment>
<reference evidence="7 8" key="1">
    <citation type="journal article" date="2018" name="Nat. Biotechnol.">
        <title>A standardized bacterial taxonomy based on genome phylogeny substantially revises the tree of life.</title>
        <authorList>
            <person name="Parks D.H."/>
            <person name="Chuvochina M."/>
            <person name="Waite D.W."/>
            <person name="Rinke C."/>
            <person name="Skarshewski A."/>
            <person name="Chaumeil P.A."/>
            <person name="Hugenholtz P."/>
        </authorList>
    </citation>
    <scope>NUCLEOTIDE SEQUENCE [LARGE SCALE GENOMIC DNA]</scope>
    <source>
        <strain evidence="7">UBA12021</strain>
    </source>
</reference>
<protein>
    <recommendedName>
        <fullName evidence="6">O-antigen ligase-related domain-containing protein</fullName>
    </recommendedName>
</protein>
<feature type="transmembrane region" description="Helical" evidence="5">
    <location>
        <begin position="314"/>
        <end position="335"/>
    </location>
</feature>
<feature type="transmembrane region" description="Helical" evidence="5">
    <location>
        <begin position="191"/>
        <end position="220"/>
    </location>
</feature>
<feature type="domain" description="O-antigen ligase-related" evidence="6">
    <location>
        <begin position="195"/>
        <end position="330"/>
    </location>
</feature>
<feature type="transmembrane region" description="Helical" evidence="5">
    <location>
        <begin position="118"/>
        <end position="136"/>
    </location>
</feature>
<dbReference type="AlphaFoldDB" id="A0A656PL34"/>
<gene>
    <name evidence="7" type="ORF">DIU24_00210</name>
</gene>
<feature type="transmembrane region" description="Helical" evidence="5">
    <location>
        <begin position="156"/>
        <end position="179"/>
    </location>
</feature>
<dbReference type="PANTHER" id="PTHR37422">
    <property type="entry name" value="TEICHURONIC ACID BIOSYNTHESIS PROTEIN TUAE"/>
    <property type="match status" value="1"/>
</dbReference>
<dbReference type="Proteomes" id="UP000262056">
    <property type="component" value="Unassembled WGS sequence"/>
</dbReference>
<proteinExistence type="predicted"/>
<feature type="transmembrane region" description="Helical" evidence="5">
    <location>
        <begin position="56"/>
        <end position="74"/>
    </location>
</feature>
<organism evidence="7 8">
    <name type="scientific">candidate division WWE3 bacterium</name>
    <dbReference type="NCBI Taxonomy" id="2053526"/>
    <lineage>
        <taxon>Bacteria</taxon>
        <taxon>Katanobacteria</taxon>
    </lineage>
</organism>
<comment type="subcellular location">
    <subcellularLocation>
        <location evidence="1">Membrane</location>
        <topology evidence="1">Multi-pass membrane protein</topology>
    </subcellularLocation>
</comment>
<dbReference type="PANTHER" id="PTHR37422:SF13">
    <property type="entry name" value="LIPOPOLYSACCHARIDE BIOSYNTHESIS PROTEIN PA4999-RELATED"/>
    <property type="match status" value="1"/>
</dbReference>
<feature type="transmembrane region" description="Helical" evidence="5">
    <location>
        <begin position="86"/>
        <end position="106"/>
    </location>
</feature>
<evidence type="ECO:0000313" key="8">
    <source>
        <dbReference type="Proteomes" id="UP000262056"/>
    </source>
</evidence>
<evidence type="ECO:0000256" key="4">
    <source>
        <dbReference type="ARBA" id="ARBA00023136"/>
    </source>
</evidence>
<keyword evidence="2 5" id="KW-0812">Transmembrane</keyword>
<feature type="transmembrane region" description="Helical" evidence="5">
    <location>
        <begin position="226"/>
        <end position="243"/>
    </location>
</feature>